<proteinExistence type="predicted"/>
<evidence type="ECO:0000313" key="3">
    <source>
        <dbReference type="Proteomes" id="UP000315295"/>
    </source>
</evidence>
<sequence length="93" mass="9808">MQISFFFVRFKDGDAAISPRFISSASESHMGLMGEITAGHGDPLHSKTVVFEQESKNSGEIEPRSGGCGSAEPAGQQRRAWVGPSRPGSGGGR</sequence>
<comment type="caution">
    <text evidence="2">The sequence shown here is derived from an EMBL/GenBank/DDBJ whole genome shotgun (WGS) entry which is preliminary data.</text>
</comment>
<dbReference type="AlphaFoldDB" id="A0A540LA21"/>
<feature type="region of interest" description="Disordered" evidence="1">
    <location>
        <begin position="52"/>
        <end position="93"/>
    </location>
</feature>
<keyword evidence="3" id="KW-1185">Reference proteome</keyword>
<evidence type="ECO:0000256" key="1">
    <source>
        <dbReference type="SAM" id="MobiDB-lite"/>
    </source>
</evidence>
<accession>A0A540LA21</accession>
<protein>
    <submittedName>
        <fullName evidence="2">Uncharacterized protein</fullName>
    </submittedName>
</protein>
<reference evidence="2 3" key="1">
    <citation type="journal article" date="2019" name="G3 (Bethesda)">
        <title>Sequencing of a Wild Apple (Malus baccata) Genome Unravels the Differences Between Cultivated and Wild Apple Species Regarding Disease Resistance and Cold Tolerance.</title>
        <authorList>
            <person name="Chen X."/>
        </authorList>
    </citation>
    <scope>NUCLEOTIDE SEQUENCE [LARGE SCALE GENOMIC DNA]</scope>
    <source>
        <strain evidence="3">cv. Shandingzi</strain>
        <tissue evidence="2">Leaves</tissue>
    </source>
</reference>
<evidence type="ECO:0000313" key="2">
    <source>
        <dbReference type="EMBL" id="TQD83112.1"/>
    </source>
</evidence>
<gene>
    <name evidence="2" type="ORF">C1H46_031343</name>
</gene>
<organism evidence="2 3">
    <name type="scientific">Malus baccata</name>
    <name type="common">Siberian crab apple</name>
    <name type="synonym">Pyrus baccata</name>
    <dbReference type="NCBI Taxonomy" id="106549"/>
    <lineage>
        <taxon>Eukaryota</taxon>
        <taxon>Viridiplantae</taxon>
        <taxon>Streptophyta</taxon>
        <taxon>Embryophyta</taxon>
        <taxon>Tracheophyta</taxon>
        <taxon>Spermatophyta</taxon>
        <taxon>Magnoliopsida</taxon>
        <taxon>eudicotyledons</taxon>
        <taxon>Gunneridae</taxon>
        <taxon>Pentapetalae</taxon>
        <taxon>rosids</taxon>
        <taxon>fabids</taxon>
        <taxon>Rosales</taxon>
        <taxon>Rosaceae</taxon>
        <taxon>Amygdaloideae</taxon>
        <taxon>Maleae</taxon>
        <taxon>Malus</taxon>
    </lineage>
</organism>
<dbReference type="EMBL" id="VIEB01000693">
    <property type="protein sequence ID" value="TQD83112.1"/>
    <property type="molecule type" value="Genomic_DNA"/>
</dbReference>
<feature type="compositionally biased region" description="Basic and acidic residues" evidence="1">
    <location>
        <begin position="53"/>
        <end position="63"/>
    </location>
</feature>
<dbReference type="Proteomes" id="UP000315295">
    <property type="component" value="Unassembled WGS sequence"/>
</dbReference>
<name>A0A540LA21_MALBA</name>